<organism evidence="1">
    <name type="scientific">hydrothermal vent metagenome</name>
    <dbReference type="NCBI Taxonomy" id="652676"/>
    <lineage>
        <taxon>unclassified sequences</taxon>
        <taxon>metagenomes</taxon>
        <taxon>ecological metagenomes</taxon>
    </lineage>
</organism>
<proteinExistence type="predicted"/>
<evidence type="ECO:0008006" key="2">
    <source>
        <dbReference type="Google" id="ProtNLM"/>
    </source>
</evidence>
<sequence length="246" mass="27097">MVLLESDINTCVDPLYELCIRHCEGCCCNPWWGVIRYSLVRPLGLTRLGDFKAELLRSIHERVDRIKKNYVTNEDPPRVLFNDPQTYNVVVEKVTPAVDGNGSLSFNLIGMFAFKCLFYNDDKQCSIHPSSLGKDIRPPHCAELGNPNSGPGEKGYCRIVGAAIESGADPDAIARAIENDKGISAKHMSDGFSTAVAAAESVIVQIKDYCEKNLPHLTAQRSSEKPGRNDPCHCGSGVKYKKCHGR</sequence>
<reference evidence="1" key="1">
    <citation type="submission" date="2018-06" db="EMBL/GenBank/DDBJ databases">
        <authorList>
            <person name="Zhirakovskaya E."/>
        </authorList>
    </citation>
    <scope>NUCLEOTIDE SEQUENCE</scope>
</reference>
<accession>A0A3B0QZ84</accession>
<dbReference type="Gene3D" id="3.10.450.50">
    <property type="match status" value="1"/>
</dbReference>
<gene>
    <name evidence="1" type="ORF">MNBD_DELTA01-327</name>
</gene>
<dbReference type="InterPro" id="IPR004027">
    <property type="entry name" value="SEC_C_motif"/>
</dbReference>
<dbReference type="Pfam" id="PF02810">
    <property type="entry name" value="SEC-C"/>
    <property type="match status" value="1"/>
</dbReference>
<dbReference type="AlphaFoldDB" id="A0A3B0QZ84"/>
<name>A0A3B0QZ84_9ZZZZ</name>
<dbReference type="SUPFAM" id="SSF103642">
    <property type="entry name" value="Sec-C motif"/>
    <property type="match status" value="1"/>
</dbReference>
<dbReference type="EMBL" id="UOEA01000085">
    <property type="protein sequence ID" value="VAV85351.1"/>
    <property type="molecule type" value="Genomic_DNA"/>
</dbReference>
<evidence type="ECO:0000313" key="1">
    <source>
        <dbReference type="EMBL" id="VAV85351.1"/>
    </source>
</evidence>
<protein>
    <recommendedName>
        <fullName evidence="2">Protein export cytoplasm protein SecA ATPase RNA helicase (TC 3.A.5.1.1)</fullName>
    </recommendedName>
</protein>